<dbReference type="EMBL" id="FNOW01000014">
    <property type="protein sequence ID" value="SDX81126.1"/>
    <property type="molecule type" value="Genomic_DNA"/>
</dbReference>
<feature type="domain" description="ABC transporter" evidence="5">
    <location>
        <begin position="5"/>
        <end position="234"/>
    </location>
</feature>
<dbReference type="RefSeq" id="WP_091333120.1">
    <property type="nucleotide sequence ID" value="NZ_FNOW01000014.1"/>
</dbReference>
<proteinExistence type="inferred from homology"/>
<dbReference type="InterPro" id="IPR027417">
    <property type="entry name" value="P-loop_NTPase"/>
</dbReference>
<dbReference type="PANTHER" id="PTHR43335:SF4">
    <property type="entry name" value="ABC TRANSPORTER, ATP-BINDING PROTEIN"/>
    <property type="match status" value="1"/>
</dbReference>
<dbReference type="Proteomes" id="UP000198672">
    <property type="component" value="Unassembled WGS sequence"/>
</dbReference>
<sequence length="306" mass="33704">MDTLVRATALSRQFGQHSALSDVELCLERGQVLGLLGANGAGKTTCLRLLSGLLAPTAGRIEILGIDLVRQPLAAKRHLGYLPERPPLYPELRVDEYLTYCARLQRLPRRAIAEAVATAKQRCGLDEHGRRLIATLSRGYRQRLGLAQAILHRPAVLILDEPTEGLDPVQMRELRGLIRELAQDAGIILSSHLLPEVQAVCDRVMILHQGRVRLDAAIQTSRPTNRWRVQLGEPLAVEALKLLAPVAEAQALGSNRFQIELCEGTNSADLARALLLAELDLCELAPERSDLERTFFDLIGAEEQHG</sequence>
<dbReference type="GO" id="GO:0005524">
    <property type="term" value="F:ATP binding"/>
    <property type="evidence" value="ECO:0007669"/>
    <property type="project" value="UniProtKB-KW"/>
</dbReference>
<keyword evidence="7" id="KW-1185">Reference proteome</keyword>
<comment type="similarity">
    <text evidence="1">Belongs to the ABC transporter superfamily.</text>
</comment>
<evidence type="ECO:0000259" key="5">
    <source>
        <dbReference type="PROSITE" id="PS50893"/>
    </source>
</evidence>
<gene>
    <name evidence="6" type="ORF">SAMN05421644_11442</name>
</gene>
<dbReference type="PROSITE" id="PS50893">
    <property type="entry name" value="ABC_TRANSPORTER_2"/>
    <property type="match status" value="1"/>
</dbReference>
<dbReference type="InterPro" id="IPR003439">
    <property type="entry name" value="ABC_transporter-like_ATP-bd"/>
</dbReference>
<keyword evidence="2" id="KW-0813">Transport</keyword>
<dbReference type="GO" id="GO:0016887">
    <property type="term" value="F:ATP hydrolysis activity"/>
    <property type="evidence" value="ECO:0007669"/>
    <property type="project" value="InterPro"/>
</dbReference>
<evidence type="ECO:0000256" key="2">
    <source>
        <dbReference type="ARBA" id="ARBA00022448"/>
    </source>
</evidence>
<dbReference type="STRING" id="61595.SAMN05421644_11442"/>
<dbReference type="Pfam" id="PF00005">
    <property type="entry name" value="ABC_tran"/>
    <property type="match status" value="1"/>
</dbReference>
<evidence type="ECO:0000256" key="4">
    <source>
        <dbReference type="ARBA" id="ARBA00022840"/>
    </source>
</evidence>
<dbReference type="InterPro" id="IPR003593">
    <property type="entry name" value="AAA+_ATPase"/>
</dbReference>
<name>A0A1H3EQU9_ALLWA</name>
<accession>A0A1H3EQU9</accession>
<dbReference type="SMART" id="SM00382">
    <property type="entry name" value="AAA"/>
    <property type="match status" value="1"/>
</dbReference>
<organism evidence="6 7">
    <name type="scientific">Allochromatium warmingii</name>
    <name type="common">Chromatium warmingii</name>
    <dbReference type="NCBI Taxonomy" id="61595"/>
    <lineage>
        <taxon>Bacteria</taxon>
        <taxon>Pseudomonadati</taxon>
        <taxon>Pseudomonadota</taxon>
        <taxon>Gammaproteobacteria</taxon>
        <taxon>Chromatiales</taxon>
        <taxon>Chromatiaceae</taxon>
        <taxon>Allochromatium</taxon>
    </lineage>
</organism>
<protein>
    <submittedName>
        <fullName evidence="6">ABC-2 type transport system ATP-binding protein</fullName>
    </submittedName>
</protein>
<dbReference type="AlphaFoldDB" id="A0A1H3EQU9"/>
<dbReference type="Gene3D" id="3.40.50.300">
    <property type="entry name" value="P-loop containing nucleotide triphosphate hydrolases"/>
    <property type="match status" value="1"/>
</dbReference>
<keyword evidence="4 6" id="KW-0067">ATP-binding</keyword>
<evidence type="ECO:0000256" key="3">
    <source>
        <dbReference type="ARBA" id="ARBA00022741"/>
    </source>
</evidence>
<evidence type="ECO:0000256" key="1">
    <source>
        <dbReference type="ARBA" id="ARBA00005417"/>
    </source>
</evidence>
<keyword evidence="3" id="KW-0547">Nucleotide-binding</keyword>
<reference evidence="7" key="1">
    <citation type="submission" date="2016-10" db="EMBL/GenBank/DDBJ databases">
        <authorList>
            <person name="Varghese N."/>
            <person name="Submissions S."/>
        </authorList>
    </citation>
    <scope>NUCLEOTIDE SEQUENCE [LARGE SCALE GENOMIC DNA]</scope>
    <source>
        <strain evidence="7">DSM 173</strain>
    </source>
</reference>
<dbReference type="OrthoDB" id="9805029at2"/>
<evidence type="ECO:0000313" key="6">
    <source>
        <dbReference type="EMBL" id="SDX81126.1"/>
    </source>
</evidence>
<dbReference type="PANTHER" id="PTHR43335">
    <property type="entry name" value="ABC TRANSPORTER, ATP-BINDING PROTEIN"/>
    <property type="match status" value="1"/>
</dbReference>
<dbReference type="SUPFAM" id="SSF52540">
    <property type="entry name" value="P-loop containing nucleoside triphosphate hydrolases"/>
    <property type="match status" value="1"/>
</dbReference>
<dbReference type="CDD" id="cd03230">
    <property type="entry name" value="ABC_DR_subfamily_A"/>
    <property type="match status" value="1"/>
</dbReference>
<evidence type="ECO:0000313" key="7">
    <source>
        <dbReference type="Proteomes" id="UP000198672"/>
    </source>
</evidence>